<dbReference type="AlphaFoldDB" id="A0A1J7HKW8"/>
<name>A0A1J7HKW8_LUPAN</name>
<accession>A0A1J7HKW8</accession>
<dbReference type="Proteomes" id="UP000188354">
    <property type="component" value="Chromosome LG04"/>
</dbReference>
<organism evidence="1 2">
    <name type="scientific">Lupinus angustifolius</name>
    <name type="common">Narrow-leaved blue lupine</name>
    <dbReference type="NCBI Taxonomy" id="3871"/>
    <lineage>
        <taxon>Eukaryota</taxon>
        <taxon>Viridiplantae</taxon>
        <taxon>Streptophyta</taxon>
        <taxon>Embryophyta</taxon>
        <taxon>Tracheophyta</taxon>
        <taxon>Spermatophyta</taxon>
        <taxon>Magnoliopsida</taxon>
        <taxon>eudicotyledons</taxon>
        <taxon>Gunneridae</taxon>
        <taxon>Pentapetalae</taxon>
        <taxon>rosids</taxon>
        <taxon>fabids</taxon>
        <taxon>Fabales</taxon>
        <taxon>Fabaceae</taxon>
        <taxon>Papilionoideae</taxon>
        <taxon>50 kb inversion clade</taxon>
        <taxon>genistoids sensu lato</taxon>
        <taxon>core genistoids</taxon>
        <taxon>Genisteae</taxon>
        <taxon>Lupinus</taxon>
    </lineage>
</organism>
<proteinExistence type="predicted"/>
<evidence type="ECO:0000313" key="1">
    <source>
        <dbReference type="EMBL" id="OIW13486.1"/>
    </source>
</evidence>
<reference evidence="1 2" key="1">
    <citation type="journal article" date="2017" name="Plant Biotechnol. J.">
        <title>A comprehensive draft genome sequence for lupin (Lupinus angustifolius), an emerging health food: insights into plant-microbe interactions and legume evolution.</title>
        <authorList>
            <person name="Hane J.K."/>
            <person name="Ming Y."/>
            <person name="Kamphuis L.G."/>
            <person name="Nelson M.N."/>
            <person name="Garg G."/>
            <person name="Atkins C.A."/>
            <person name="Bayer P.E."/>
            <person name="Bravo A."/>
            <person name="Bringans S."/>
            <person name="Cannon S."/>
            <person name="Edwards D."/>
            <person name="Foley R."/>
            <person name="Gao L.L."/>
            <person name="Harrison M.J."/>
            <person name="Huang W."/>
            <person name="Hurgobin B."/>
            <person name="Li S."/>
            <person name="Liu C.W."/>
            <person name="McGrath A."/>
            <person name="Morahan G."/>
            <person name="Murray J."/>
            <person name="Weller J."/>
            <person name="Jian J."/>
            <person name="Singh K.B."/>
        </authorList>
    </citation>
    <scope>NUCLEOTIDE SEQUENCE [LARGE SCALE GENOMIC DNA]</scope>
    <source>
        <strain evidence="2">cv. Tanjil</strain>
        <tissue evidence="1">Whole plant</tissue>
    </source>
</reference>
<dbReference type="EMBL" id="CM007364">
    <property type="protein sequence ID" value="OIW13486.1"/>
    <property type="molecule type" value="Genomic_DNA"/>
</dbReference>
<gene>
    <name evidence="1" type="ORF">TanjilG_01054</name>
</gene>
<dbReference type="Gramene" id="OIW13486">
    <property type="protein sequence ID" value="OIW13486"/>
    <property type="gene ID" value="TanjilG_01054"/>
</dbReference>
<sequence length="144" mass="16075">MIPSFIGLILGSAQVTIYVIYKQKPISSNLPIMTLDLVESEMLNVIEIETFNSNKESKLKDGAIQVVKKALKRVKSLPGPLLNHKDTILLKTFSFEPNNLSSSIWTNLQSSDEEDVGVEIGVDIEEYPNHSSPLNYNLYANISH</sequence>
<protein>
    <submittedName>
        <fullName evidence="1">Uncharacterized protein</fullName>
    </submittedName>
</protein>
<evidence type="ECO:0000313" key="2">
    <source>
        <dbReference type="Proteomes" id="UP000188354"/>
    </source>
</evidence>
<keyword evidence="2" id="KW-1185">Reference proteome</keyword>